<comment type="subcellular location">
    <subcellularLocation>
        <location evidence="1 8">Cell outer membrane</location>
        <topology evidence="1 8">Multi-pass membrane protein</topology>
    </subcellularLocation>
</comment>
<evidence type="ECO:0000256" key="4">
    <source>
        <dbReference type="ARBA" id="ARBA00022692"/>
    </source>
</evidence>
<evidence type="ECO:0000256" key="9">
    <source>
        <dbReference type="RuleBase" id="RU003357"/>
    </source>
</evidence>
<dbReference type="SUPFAM" id="SSF49464">
    <property type="entry name" value="Carboxypeptidase regulatory domain-like"/>
    <property type="match status" value="1"/>
</dbReference>
<accession>B3QYV1</accession>
<proteinExistence type="inferred from homology"/>
<keyword evidence="5 9" id="KW-0798">TonB box</keyword>
<comment type="similarity">
    <text evidence="8 9">Belongs to the TonB-dependent receptor family.</text>
</comment>
<keyword evidence="3 8" id="KW-1134">Transmembrane beta strand</keyword>
<keyword evidence="2 8" id="KW-0813">Transport</keyword>
<dbReference type="GO" id="GO:0009279">
    <property type="term" value="C:cell outer membrane"/>
    <property type="evidence" value="ECO:0007669"/>
    <property type="project" value="UniProtKB-SubCell"/>
</dbReference>
<evidence type="ECO:0000256" key="5">
    <source>
        <dbReference type="ARBA" id="ARBA00023077"/>
    </source>
</evidence>
<keyword evidence="13" id="KW-0675">Receptor</keyword>
<dbReference type="Pfam" id="PF07715">
    <property type="entry name" value="Plug"/>
    <property type="match status" value="1"/>
</dbReference>
<dbReference type="Proteomes" id="UP000001208">
    <property type="component" value="Chromosome"/>
</dbReference>
<dbReference type="PANTHER" id="PTHR30069">
    <property type="entry name" value="TONB-DEPENDENT OUTER MEMBRANE RECEPTOR"/>
    <property type="match status" value="1"/>
</dbReference>
<keyword evidence="10" id="KW-0732">Signal</keyword>
<dbReference type="STRING" id="517418.Ctha_2725"/>
<dbReference type="InterPro" id="IPR036942">
    <property type="entry name" value="Beta-barrel_TonB_sf"/>
</dbReference>
<feature type="signal peptide" evidence="10">
    <location>
        <begin position="1"/>
        <end position="19"/>
    </location>
</feature>
<sequence>MKRLLLLCFLVLSTHVAFGMQDEKMGKVKGRVVDAKSNNPIELASVVLIGTELGATTDEDGAFEINNVPEASYVLQVQFVGYNVQKQKIDVFENSVAEVVVKLSGVSVMSEKLVVTGTRSEKFKRDVPVIVNVVDSKMMEVTQSLNLAEGLNYQPAVRVENNCQNCGFNQVRMNGLEGPYSQILVNSRPIISALAGVYGLEHFPSIMIDRVEVARGGGSALYGGNAIAGTINIITKTPHENSFEMSTNTAYIDGEIPDNQVNMASSLVSDNRTLGMFLFGNYRDRNHYDANGDGYSELAELEDIAVGLRGFYLPSDLSRLEAEFHVSYEDRRGGNDFDLEPHQADVTEATQHTGLNGSVNYEQYLSSDYLSKVAVYASLRHTDRDSYYGSGEDPNAYGQSEDLVFVGGAHYSKTFDGLWGEKSEFIFGAETQYNELEDSQPAYERYIDQYIRQYGFFVQDDWKVSQMLSLLLGARVDKHSEIDNLIFNPRLSLMVNISPELQFRSTVATGFRAPQTFDEDLHIEGVGGNQQIIQNADDLKEERSLSWSSSFDYTVRGIGYEWGFTLEGFYTKLYDAFSLEDMGTSNGVQILERHNADGATVFGGTLEGRYLKPYWQFQAGLTVQSSKYDNPVEWSEEKPELATDEFLHTPSVYGYFQSSWDVLPTVTLGLSGIYTGTMKLAHYAGYIAEDRLEESDPFFELNAKLTYHFAFHENFSHEGFDVSLGVQNIFNSYQDDFDKGADRDAGYIYGPARPRTFFVATKLHF</sequence>
<dbReference type="AlphaFoldDB" id="B3QYV1"/>
<dbReference type="SUPFAM" id="SSF56935">
    <property type="entry name" value="Porins"/>
    <property type="match status" value="1"/>
</dbReference>
<name>B3QYV1_CHLT3</name>
<organism evidence="13 14">
    <name type="scientific">Chloroherpeton thalassium (strain ATCC 35110 / GB-78)</name>
    <dbReference type="NCBI Taxonomy" id="517418"/>
    <lineage>
        <taxon>Bacteria</taxon>
        <taxon>Pseudomonadati</taxon>
        <taxon>Chlorobiota</taxon>
        <taxon>Chlorobiia</taxon>
        <taxon>Chlorobiales</taxon>
        <taxon>Chloroherpetonaceae</taxon>
        <taxon>Chloroherpeton</taxon>
    </lineage>
</organism>
<gene>
    <name evidence="13" type="ordered locus">Ctha_2725</name>
</gene>
<dbReference type="KEGG" id="cts:Ctha_2725"/>
<dbReference type="GO" id="GO:0015344">
    <property type="term" value="F:siderophore uptake transmembrane transporter activity"/>
    <property type="evidence" value="ECO:0007669"/>
    <property type="project" value="TreeGrafter"/>
</dbReference>
<protein>
    <submittedName>
        <fullName evidence="13">TonB-dependent receptor</fullName>
    </submittedName>
</protein>
<evidence type="ECO:0000256" key="2">
    <source>
        <dbReference type="ARBA" id="ARBA00022448"/>
    </source>
</evidence>
<evidence type="ECO:0000256" key="8">
    <source>
        <dbReference type="PROSITE-ProRule" id="PRU01360"/>
    </source>
</evidence>
<dbReference type="Pfam" id="PF13715">
    <property type="entry name" value="CarbopepD_reg_2"/>
    <property type="match status" value="1"/>
</dbReference>
<evidence type="ECO:0000256" key="1">
    <source>
        <dbReference type="ARBA" id="ARBA00004571"/>
    </source>
</evidence>
<feature type="domain" description="TonB-dependent receptor-like beta-barrel" evidence="11">
    <location>
        <begin position="279"/>
        <end position="729"/>
    </location>
</feature>
<keyword evidence="4 8" id="KW-0812">Transmembrane</keyword>
<evidence type="ECO:0000259" key="11">
    <source>
        <dbReference type="Pfam" id="PF00593"/>
    </source>
</evidence>
<feature type="chain" id="PRO_5002797760" evidence="10">
    <location>
        <begin position="20"/>
        <end position="765"/>
    </location>
</feature>
<dbReference type="PROSITE" id="PS52016">
    <property type="entry name" value="TONB_DEPENDENT_REC_3"/>
    <property type="match status" value="1"/>
</dbReference>
<feature type="domain" description="TonB-dependent receptor plug" evidence="12">
    <location>
        <begin position="124"/>
        <end position="230"/>
    </location>
</feature>
<dbReference type="Gene3D" id="2.60.40.1120">
    <property type="entry name" value="Carboxypeptidase-like, regulatory domain"/>
    <property type="match status" value="1"/>
</dbReference>
<evidence type="ECO:0000256" key="7">
    <source>
        <dbReference type="ARBA" id="ARBA00023237"/>
    </source>
</evidence>
<evidence type="ECO:0000256" key="3">
    <source>
        <dbReference type="ARBA" id="ARBA00022452"/>
    </source>
</evidence>
<keyword evidence="6 8" id="KW-0472">Membrane</keyword>
<dbReference type="Gene3D" id="2.40.170.20">
    <property type="entry name" value="TonB-dependent receptor, beta-barrel domain"/>
    <property type="match status" value="1"/>
</dbReference>
<evidence type="ECO:0000313" key="14">
    <source>
        <dbReference type="Proteomes" id="UP000001208"/>
    </source>
</evidence>
<evidence type="ECO:0000256" key="6">
    <source>
        <dbReference type="ARBA" id="ARBA00023136"/>
    </source>
</evidence>
<dbReference type="InterPro" id="IPR008969">
    <property type="entry name" value="CarboxyPept-like_regulatory"/>
</dbReference>
<dbReference type="InterPro" id="IPR037066">
    <property type="entry name" value="Plug_dom_sf"/>
</dbReference>
<keyword evidence="14" id="KW-1185">Reference proteome</keyword>
<dbReference type="Gene3D" id="2.170.130.10">
    <property type="entry name" value="TonB-dependent receptor, plug domain"/>
    <property type="match status" value="1"/>
</dbReference>
<dbReference type="InterPro" id="IPR039426">
    <property type="entry name" value="TonB-dep_rcpt-like"/>
</dbReference>
<dbReference type="HOGENOM" id="CLU_012669_1_0_10"/>
<dbReference type="InterPro" id="IPR012910">
    <property type="entry name" value="Plug_dom"/>
</dbReference>
<evidence type="ECO:0000313" key="13">
    <source>
        <dbReference type="EMBL" id="ACF15174.1"/>
    </source>
</evidence>
<dbReference type="OrthoDB" id="596248at2"/>
<reference evidence="13 14" key="1">
    <citation type="submission" date="2008-06" db="EMBL/GenBank/DDBJ databases">
        <title>Complete sequence of Chloroherpeton thalassium ATCC 35110.</title>
        <authorList>
            <consortium name="US DOE Joint Genome Institute"/>
            <person name="Lucas S."/>
            <person name="Copeland A."/>
            <person name="Lapidus A."/>
            <person name="Glavina del Rio T."/>
            <person name="Dalin E."/>
            <person name="Tice H."/>
            <person name="Bruce D."/>
            <person name="Goodwin L."/>
            <person name="Pitluck S."/>
            <person name="Schmutz J."/>
            <person name="Larimer F."/>
            <person name="Land M."/>
            <person name="Hauser L."/>
            <person name="Kyrpides N."/>
            <person name="Mikhailova N."/>
            <person name="Liu Z."/>
            <person name="Li T."/>
            <person name="Zhao F."/>
            <person name="Overmann J."/>
            <person name="Bryant D.A."/>
            <person name="Richardson P."/>
        </authorList>
    </citation>
    <scope>NUCLEOTIDE SEQUENCE [LARGE SCALE GENOMIC DNA]</scope>
    <source>
        <strain evidence="14">ATCC 35110 / GB-78</strain>
    </source>
</reference>
<evidence type="ECO:0000259" key="12">
    <source>
        <dbReference type="Pfam" id="PF07715"/>
    </source>
</evidence>
<dbReference type="eggNOG" id="COG4771">
    <property type="taxonomic scope" value="Bacteria"/>
</dbReference>
<dbReference type="Pfam" id="PF00593">
    <property type="entry name" value="TonB_dep_Rec_b-barrel"/>
    <property type="match status" value="1"/>
</dbReference>
<dbReference type="GO" id="GO:0044718">
    <property type="term" value="P:siderophore transmembrane transport"/>
    <property type="evidence" value="ECO:0007669"/>
    <property type="project" value="TreeGrafter"/>
</dbReference>
<dbReference type="InterPro" id="IPR000531">
    <property type="entry name" value="Beta-barrel_TonB"/>
</dbReference>
<evidence type="ECO:0000256" key="10">
    <source>
        <dbReference type="SAM" id="SignalP"/>
    </source>
</evidence>
<dbReference type="EMBL" id="CP001100">
    <property type="protein sequence ID" value="ACF15174.1"/>
    <property type="molecule type" value="Genomic_DNA"/>
</dbReference>
<dbReference type="PANTHER" id="PTHR30069:SF57">
    <property type="entry name" value="TONB-DEPENDENT RECEPTOR"/>
    <property type="match status" value="1"/>
</dbReference>
<keyword evidence="7 8" id="KW-0998">Cell outer membrane</keyword>